<dbReference type="PATRIC" id="fig|1423140.3.peg.3356"/>
<keyword evidence="1" id="KW-0472">Membrane</keyword>
<feature type="transmembrane region" description="Helical" evidence="1">
    <location>
        <begin position="12"/>
        <end position="33"/>
    </location>
</feature>
<keyword evidence="1" id="KW-1133">Transmembrane helix</keyword>
<accession>W9DC10</accession>
<dbReference type="RefSeq" id="WP_035752122.1">
    <property type="nucleotide sequence ID" value="NZ_KI629796.1"/>
</dbReference>
<dbReference type="InterPro" id="IPR029058">
    <property type="entry name" value="AB_hydrolase_fold"/>
</dbReference>
<feature type="domain" description="AB hydrolase-1" evidence="2">
    <location>
        <begin position="88"/>
        <end position="341"/>
    </location>
</feature>
<keyword evidence="1" id="KW-0812">Transmembrane</keyword>
<dbReference type="GO" id="GO:0016020">
    <property type="term" value="C:membrane"/>
    <property type="evidence" value="ECO:0007669"/>
    <property type="project" value="TreeGrafter"/>
</dbReference>
<proteinExistence type="predicted"/>
<dbReference type="EMBL" id="AYXO01000034">
    <property type="protein sequence ID" value="ETA05904.1"/>
    <property type="molecule type" value="Genomic_DNA"/>
</dbReference>
<comment type="caution">
    <text evidence="3">The sequence shown here is derived from an EMBL/GenBank/DDBJ whole genome shotgun (WGS) entry which is preliminary data.</text>
</comment>
<dbReference type="InterPro" id="IPR050266">
    <property type="entry name" value="AB_hydrolase_sf"/>
</dbReference>
<gene>
    <name evidence="3" type="ORF">V525_16745</name>
</gene>
<dbReference type="Gene3D" id="3.40.50.1820">
    <property type="entry name" value="alpha/beta hydrolase"/>
    <property type="match status" value="1"/>
</dbReference>
<evidence type="ECO:0000313" key="4">
    <source>
        <dbReference type="Proteomes" id="UP000035035"/>
    </source>
</evidence>
<dbReference type="HOGENOM" id="CLU_020336_6_1_11"/>
<dbReference type="Proteomes" id="UP000035035">
    <property type="component" value="Unassembled WGS sequence"/>
</dbReference>
<keyword evidence="3" id="KW-0378">Hydrolase</keyword>
<name>W9DC10_9ACTN</name>
<protein>
    <submittedName>
        <fullName evidence="3">Alpha/beta hydrolase</fullName>
    </submittedName>
</protein>
<dbReference type="PANTHER" id="PTHR43798:SF33">
    <property type="entry name" value="HYDROLASE, PUTATIVE (AFU_ORTHOLOGUE AFUA_2G14860)-RELATED"/>
    <property type="match status" value="1"/>
</dbReference>
<evidence type="ECO:0000256" key="1">
    <source>
        <dbReference type="SAM" id="Phobius"/>
    </source>
</evidence>
<keyword evidence="4" id="KW-1185">Reference proteome</keyword>
<evidence type="ECO:0000313" key="3">
    <source>
        <dbReference type="EMBL" id="ETA05904.1"/>
    </source>
</evidence>
<dbReference type="PANTHER" id="PTHR43798">
    <property type="entry name" value="MONOACYLGLYCEROL LIPASE"/>
    <property type="match status" value="1"/>
</dbReference>
<reference evidence="3 4" key="1">
    <citation type="journal article" date="2014" name="Genome Announc.">
        <title>Draft Genome Sequence of Gordonia alkanivorans Strain CGMCC6845, a Halotolerant Hydrocarbon-Degrading Bacterium.</title>
        <authorList>
            <person name="Wang X."/>
            <person name="Jin D."/>
            <person name="Zhou L."/>
            <person name="Wu L."/>
            <person name="An W."/>
            <person name="Zhao L."/>
        </authorList>
    </citation>
    <scope>NUCLEOTIDE SEQUENCE [LARGE SCALE GENOMIC DNA]</scope>
    <source>
        <strain evidence="3 4">CGMCC 6845</strain>
    </source>
</reference>
<dbReference type="GO" id="GO:0016787">
    <property type="term" value="F:hydrolase activity"/>
    <property type="evidence" value="ECO:0007669"/>
    <property type="project" value="UniProtKB-KW"/>
</dbReference>
<sequence>MNKRSLVNVGGIATVIGAGVVGVGVGTVLAGIARSALRAELAVDDGPDDLLTAPDSAPHRLPVRSSDGTVLNVEIYGSDDAADDDGDVIVMVHGWTCNTAYWYPQINHLASSEGGRRRVVVYDQRGHGLSERGLRRPTIAMLGQDLDAVLEAAVPAGRRAILVGHSMGGMTIMSWAGQYPEKVGSRVSAVVLVSTAAKGVLENHTLVPVDLPAYARPFAPVVAKAFTSMPVPIPKTPYGVRISHYIALGPHARKAHVDFVDEMIGACPPRARAGWGSAMGKLDVTPGLAALSVPTTVVVGTEDRLTPRTHAEQMAEVLRRNGSLRDLVVYQGVGHMTSIEAAERFNEMLDDLVAEVSRAEQRVS</sequence>
<dbReference type="Pfam" id="PF00561">
    <property type="entry name" value="Abhydrolase_1"/>
    <property type="match status" value="1"/>
</dbReference>
<dbReference type="InterPro" id="IPR000073">
    <property type="entry name" value="AB_hydrolase_1"/>
</dbReference>
<evidence type="ECO:0000259" key="2">
    <source>
        <dbReference type="Pfam" id="PF00561"/>
    </source>
</evidence>
<organism evidence="3 4">
    <name type="scientific">Gordonia alkanivorans CGMCC 6845</name>
    <dbReference type="NCBI Taxonomy" id="1423140"/>
    <lineage>
        <taxon>Bacteria</taxon>
        <taxon>Bacillati</taxon>
        <taxon>Actinomycetota</taxon>
        <taxon>Actinomycetes</taxon>
        <taxon>Mycobacteriales</taxon>
        <taxon>Gordoniaceae</taxon>
        <taxon>Gordonia</taxon>
    </lineage>
</organism>
<dbReference type="SUPFAM" id="SSF53474">
    <property type="entry name" value="alpha/beta-Hydrolases"/>
    <property type="match status" value="1"/>
</dbReference>
<dbReference type="AlphaFoldDB" id="W9DC10"/>
<dbReference type="PRINTS" id="PR00111">
    <property type="entry name" value="ABHYDROLASE"/>
</dbReference>